<organism evidence="1 2">
    <name type="scientific">Rhizophagus irregularis</name>
    <dbReference type="NCBI Taxonomy" id="588596"/>
    <lineage>
        <taxon>Eukaryota</taxon>
        <taxon>Fungi</taxon>
        <taxon>Fungi incertae sedis</taxon>
        <taxon>Mucoromycota</taxon>
        <taxon>Glomeromycotina</taxon>
        <taxon>Glomeromycetes</taxon>
        <taxon>Glomerales</taxon>
        <taxon>Glomeraceae</taxon>
        <taxon>Rhizophagus</taxon>
    </lineage>
</organism>
<reference evidence="1 2" key="2">
    <citation type="submission" date="2017-10" db="EMBL/GenBank/DDBJ databases">
        <title>Extensive intraspecific genome diversity in a model arbuscular mycorrhizal fungus.</title>
        <authorList>
            <person name="Chen E.C.H."/>
            <person name="Morin E."/>
            <person name="Baudet D."/>
            <person name="Noel J."/>
            <person name="Ndikumana S."/>
            <person name="Charron P."/>
            <person name="St-Onge C."/>
            <person name="Giorgi J."/>
            <person name="Grigoriev I.V."/>
            <person name="Roux C."/>
            <person name="Martin F.M."/>
            <person name="Corradi N."/>
        </authorList>
    </citation>
    <scope>NUCLEOTIDE SEQUENCE [LARGE SCALE GENOMIC DNA]</scope>
    <source>
        <strain evidence="1 2">C2</strain>
    </source>
</reference>
<evidence type="ECO:0000313" key="1">
    <source>
        <dbReference type="EMBL" id="PKK57007.1"/>
    </source>
</evidence>
<comment type="caution">
    <text evidence="1">The sequence shown here is derived from an EMBL/GenBank/DDBJ whole genome shotgun (WGS) entry which is preliminary data.</text>
</comment>
<gene>
    <name evidence="1" type="ORF">RhiirC2_798845</name>
</gene>
<dbReference type="AlphaFoldDB" id="A0A2N1M5T4"/>
<accession>A0A2N1M5T4</accession>
<proteinExistence type="predicted"/>
<dbReference type="PROSITE" id="PS51257">
    <property type="entry name" value="PROKAR_LIPOPROTEIN"/>
    <property type="match status" value="1"/>
</dbReference>
<name>A0A2N1M5T4_9GLOM</name>
<sequence>MLFQLKYYNMRWILNIHAAQIILGCHNYNLGCHNSFVLIQDNDSEISQKNTNTTKLDKKHKKTK</sequence>
<dbReference type="EMBL" id="LLXL01004854">
    <property type="protein sequence ID" value="PKK57007.1"/>
    <property type="molecule type" value="Genomic_DNA"/>
</dbReference>
<evidence type="ECO:0000313" key="2">
    <source>
        <dbReference type="Proteomes" id="UP000233469"/>
    </source>
</evidence>
<dbReference type="Proteomes" id="UP000233469">
    <property type="component" value="Unassembled WGS sequence"/>
</dbReference>
<reference evidence="1 2" key="1">
    <citation type="submission" date="2016-04" db="EMBL/GenBank/DDBJ databases">
        <title>Genome analyses suggest a sexual origin of heterokaryosis in a supposedly ancient asexual fungus.</title>
        <authorList>
            <person name="Ropars J."/>
            <person name="Sedzielewska K."/>
            <person name="Noel J."/>
            <person name="Charron P."/>
            <person name="Farinelli L."/>
            <person name="Marton T."/>
            <person name="Kruger M."/>
            <person name="Pelin A."/>
            <person name="Brachmann A."/>
            <person name="Corradi N."/>
        </authorList>
    </citation>
    <scope>NUCLEOTIDE SEQUENCE [LARGE SCALE GENOMIC DNA]</scope>
    <source>
        <strain evidence="1 2">C2</strain>
    </source>
</reference>
<protein>
    <submittedName>
        <fullName evidence="1">Uncharacterized protein</fullName>
    </submittedName>
</protein>